<dbReference type="EMBL" id="JBHUNF010000001">
    <property type="protein sequence ID" value="MFD2674152.1"/>
    <property type="molecule type" value="Genomic_DNA"/>
</dbReference>
<evidence type="ECO:0000313" key="3">
    <source>
        <dbReference type="Proteomes" id="UP001597453"/>
    </source>
</evidence>
<evidence type="ECO:0000313" key="2">
    <source>
        <dbReference type="EMBL" id="MFD2674152.1"/>
    </source>
</evidence>
<dbReference type="Proteomes" id="UP001597453">
    <property type="component" value="Unassembled WGS sequence"/>
</dbReference>
<name>A0ABW5RGV8_9MICO</name>
<dbReference type="RefSeq" id="WP_066058733.1">
    <property type="nucleotide sequence ID" value="NZ_JBHUNF010000001.1"/>
</dbReference>
<feature type="domain" description="DnaJ homologue subfamily C member 28 conserved" evidence="1">
    <location>
        <begin position="8"/>
        <end position="76"/>
    </location>
</feature>
<gene>
    <name evidence="2" type="ORF">ACFSUQ_02405</name>
</gene>
<sequence length="130" mass="14884">MSDFAERMAEERIREAVNAGKFDNLVGAGKPLSDLGPRDQESWLAQFIEREELEPLATAPTVLGLRKEAQSYPESLADCVDEAEVRARLEDYNRRVKRDRLHPALDLPIPIVAPIIDIETMIERWRIMLQ</sequence>
<comment type="caution">
    <text evidence="2">The sequence shown here is derived from an EMBL/GenBank/DDBJ whole genome shotgun (WGS) entry which is preliminary data.</text>
</comment>
<dbReference type="Pfam" id="PF09350">
    <property type="entry name" value="DJC28_CD"/>
    <property type="match status" value="1"/>
</dbReference>
<dbReference type="InterPro" id="IPR018961">
    <property type="entry name" value="DnaJ_homolog_subfam-C_membr-28"/>
</dbReference>
<keyword evidence="3" id="KW-1185">Reference proteome</keyword>
<protein>
    <submittedName>
        <fullName evidence="2">DUF1992 domain-containing protein</fullName>
    </submittedName>
</protein>
<proteinExistence type="predicted"/>
<evidence type="ECO:0000259" key="1">
    <source>
        <dbReference type="Pfam" id="PF09350"/>
    </source>
</evidence>
<reference evidence="3" key="1">
    <citation type="journal article" date="2019" name="Int. J. Syst. Evol. Microbiol.">
        <title>The Global Catalogue of Microorganisms (GCM) 10K type strain sequencing project: providing services to taxonomists for standard genome sequencing and annotation.</title>
        <authorList>
            <consortium name="The Broad Institute Genomics Platform"/>
            <consortium name="The Broad Institute Genome Sequencing Center for Infectious Disease"/>
            <person name="Wu L."/>
            <person name="Ma J."/>
        </authorList>
    </citation>
    <scope>NUCLEOTIDE SEQUENCE [LARGE SCALE GENOMIC DNA]</scope>
    <source>
        <strain evidence="3">TISTR 1511</strain>
    </source>
</reference>
<accession>A0ABW5RGV8</accession>
<organism evidence="2 3">
    <name type="scientific">Gulosibacter bifidus</name>
    <dbReference type="NCBI Taxonomy" id="272239"/>
    <lineage>
        <taxon>Bacteria</taxon>
        <taxon>Bacillati</taxon>
        <taxon>Actinomycetota</taxon>
        <taxon>Actinomycetes</taxon>
        <taxon>Micrococcales</taxon>
        <taxon>Microbacteriaceae</taxon>
        <taxon>Gulosibacter</taxon>
    </lineage>
</organism>